<name>A0A1E4TBD4_9ASCO</name>
<accession>A0A1E4TBD4</accession>
<evidence type="ECO:0000313" key="2">
    <source>
        <dbReference type="Proteomes" id="UP000095023"/>
    </source>
</evidence>
<organism evidence="1 2">
    <name type="scientific">Tortispora caseinolytica NRRL Y-17796</name>
    <dbReference type="NCBI Taxonomy" id="767744"/>
    <lineage>
        <taxon>Eukaryota</taxon>
        <taxon>Fungi</taxon>
        <taxon>Dikarya</taxon>
        <taxon>Ascomycota</taxon>
        <taxon>Saccharomycotina</taxon>
        <taxon>Trigonopsidomycetes</taxon>
        <taxon>Trigonopsidales</taxon>
        <taxon>Trigonopsidaceae</taxon>
        <taxon>Tortispora</taxon>
    </lineage>
</organism>
<proteinExistence type="predicted"/>
<dbReference type="OrthoDB" id="8197599at2759"/>
<sequence length="109" mass="11944">MYFRMSVPVLSEHMTLTEPKVSTLGSLRIIAFLEDMRSTPRAKVTVTMIGKPSGIAATANDTPIIIERSLPSLSIETCRGVLGFSMSDIILKILPNSVYLPTPITIPWP</sequence>
<dbReference type="Proteomes" id="UP000095023">
    <property type="component" value="Unassembled WGS sequence"/>
</dbReference>
<reference evidence="2" key="1">
    <citation type="submission" date="2016-02" db="EMBL/GenBank/DDBJ databases">
        <title>Comparative genomics of biotechnologically important yeasts.</title>
        <authorList>
            <consortium name="DOE Joint Genome Institute"/>
            <person name="Riley R."/>
            <person name="Haridas S."/>
            <person name="Wolfe K.H."/>
            <person name="Lopes M.R."/>
            <person name="Hittinger C.T."/>
            <person name="Goker M."/>
            <person name="Salamov A."/>
            <person name="Wisecaver J."/>
            <person name="Long T.M."/>
            <person name="Aerts A.L."/>
            <person name="Barry K."/>
            <person name="Choi C."/>
            <person name="Clum A."/>
            <person name="Coughlan A.Y."/>
            <person name="Deshpande S."/>
            <person name="Douglass A.P."/>
            <person name="Hanson S.J."/>
            <person name="Klenk H.-P."/>
            <person name="Labutti K."/>
            <person name="Lapidus A."/>
            <person name="Lindquist E."/>
            <person name="Lipzen A."/>
            <person name="Meier-Kolthoff J.P."/>
            <person name="Ohm R.A."/>
            <person name="Otillar R.P."/>
            <person name="Pangilinan J."/>
            <person name="Peng Y."/>
            <person name="Rokas A."/>
            <person name="Rosa C.A."/>
            <person name="Scheuner C."/>
            <person name="Sibirny A.A."/>
            <person name="Slot J.C."/>
            <person name="Stielow J.B."/>
            <person name="Sun H."/>
            <person name="Kurtzman C.P."/>
            <person name="Blackwell M."/>
            <person name="Jeffries T.W."/>
            <person name="Grigoriev I.V."/>
        </authorList>
    </citation>
    <scope>NUCLEOTIDE SEQUENCE [LARGE SCALE GENOMIC DNA]</scope>
    <source>
        <strain evidence="2">NRRL Y-17796</strain>
    </source>
</reference>
<protein>
    <submittedName>
        <fullName evidence="1">Uncharacterized protein</fullName>
    </submittedName>
</protein>
<gene>
    <name evidence="1" type="ORF">CANCADRAFT_58098</name>
</gene>
<evidence type="ECO:0000313" key="1">
    <source>
        <dbReference type="EMBL" id="ODV89067.1"/>
    </source>
</evidence>
<keyword evidence="2" id="KW-1185">Reference proteome</keyword>
<dbReference type="EMBL" id="KV453843">
    <property type="protein sequence ID" value="ODV89067.1"/>
    <property type="molecule type" value="Genomic_DNA"/>
</dbReference>
<dbReference type="AlphaFoldDB" id="A0A1E4TBD4"/>